<accession>A0A1I8BA96</accession>
<name>A0A1I8BA96_MELHA</name>
<proteinExistence type="predicted"/>
<sequence>MFFCSAIFFALQLIFCTSAWDVEDGEVFNNSLVTNTTGVMPELNNTYQKGMQMVDNGGMNGDDRVAETSIWINNISTTGKPANSTSDDVCLFVSCDVFSYGVGFIMAILAFAVFSVVICLYLKRKTPSVSVLPQNVTNN</sequence>
<feature type="transmembrane region" description="Helical" evidence="1">
    <location>
        <begin position="97"/>
        <end position="122"/>
    </location>
</feature>
<evidence type="ECO:0000256" key="2">
    <source>
        <dbReference type="SAM" id="SignalP"/>
    </source>
</evidence>
<feature type="signal peptide" evidence="2">
    <location>
        <begin position="1"/>
        <end position="19"/>
    </location>
</feature>
<keyword evidence="2" id="KW-0732">Signal</keyword>
<feature type="chain" id="PRO_5009315602" evidence="2">
    <location>
        <begin position="20"/>
        <end position="139"/>
    </location>
</feature>
<keyword evidence="1" id="KW-0472">Membrane</keyword>
<dbReference type="AlphaFoldDB" id="A0A1I8BA96"/>
<evidence type="ECO:0000256" key="1">
    <source>
        <dbReference type="SAM" id="Phobius"/>
    </source>
</evidence>
<reference evidence="4" key="1">
    <citation type="submission" date="2016-11" db="UniProtKB">
        <authorList>
            <consortium name="WormBaseParasite"/>
        </authorList>
    </citation>
    <scope>IDENTIFICATION</scope>
</reference>
<evidence type="ECO:0000313" key="4">
    <source>
        <dbReference type="WBParaSite" id="MhA1_Contig1744.frz3.gene6"/>
    </source>
</evidence>
<keyword evidence="3" id="KW-1185">Reference proteome</keyword>
<keyword evidence="1" id="KW-0812">Transmembrane</keyword>
<evidence type="ECO:0000313" key="3">
    <source>
        <dbReference type="Proteomes" id="UP000095281"/>
    </source>
</evidence>
<protein>
    <submittedName>
        <fullName evidence="4">ZP domain-containing protein</fullName>
    </submittedName>
</protein>
<dbReference type="Proteomes" id="UP000095281">
    <property type="component" value="Unplaced"/>
</dbReference>
<keyword evidence="1" id="KW-1133">Transmembrane helix</keyword>
<organism evidence="3 4">
    <name type="scientific">Meloidogyne hapla</name>
    <name type="common">Root-knot nematode worm</name>
    <dbReference type="NCBI Taxonomy" id="6305"/>
    <lineage>
        <taxon>Eukaryota</taxon>
        <taxon>Metazoa</taxon>
        <taxon>Ecdysozoa</taxon>
        <taxon>Nematoda</taxon>
        <taxon>Chromadorea</taxon>
        <taxon>Rhabditida</taxon>
        <taxon>Tylenchina</taxon>
        <taxon>Tylenchomorpha</taxon>
        <taxon>Tylenchoidea</taxon>
        <taxon>Meloidogynidae</taxon>
        <taxon>Meloidogyninae</taxon>
        <taxon>Meloidogyne</taxon>
    </lineage>
</organism>
<dbReference type="WBParaSite" id="MhA1_Contig1744.frz3.gene6">
    <property type="protein sequence ID" value="MhA1_Contig1744.frz3.gene6"/>
    <property type="gene ID" value="MhA1_Contig1744.frz3.gene6"/>
</dbReference>